<name>A0A2K3NHG2_TRIPR</name>
<reference evidence="1 2" key="2">
    <citation type="journal article" date="2017" name="Front. Plant Sci.">
        <title>Gene Classification and Mining of Molecular Markers Useful in Red Clover (Trifolium pratense) Breeding.</title>
        <authorList>
            <person name="Istvanek J."/>
            <person name="Dluhosova J."/>
            <person name="Dluhos P."/>
            <person name="Patkova L."/>
            <person name="Nedelnik J."/>
            <person name="Repkova J."/>
        </authorList>
    </citation>
    <scope>NUCLEOTIDE SEQUENCE [LARGE SCALE GENOMIC DNA]</scope>
    <source>
        <strain evidence="2">cv. Tatra</strain>
        <tissue evidence="1">Young leaves</tissue>
    </source>
</reference>
<dbReference type="AlphaFoldDB" id="A0A2K3NHG2"/>
<evidence type="ECO:0000313" key="2">
    <source>
        <dbReference type="Proteomes" id="UP000236291"/>
    </source>
</evidence>
<accession>A0A2K3NHG2</accession>
<dbReference type="Proteomes" id="UP000236291">
    <property type="component" value="Unassembled WGS sequence"/>
</dbReference>
<comment type="caution">
    <text evidence="1">The sequence shown here is derived from an EMBL/GenBank/DDBJ whole genome shotgun (WGS) entry which is preliminary data.</text>
</comment>
<organism evidence="1 2">
    <name type="scientific">Trifolium pratense</name>
    <name type="common">Red clover</name>
    <dbReference type="NCBI Taxonomy" id="57577"/>
    <lineage>
        <taxon>Eukaryota</taxon>
        <taxon>Viridiplantae</taxon>
        <taxon>Streptophyta</taxon>
        <taxon>Embryophyta</taxon>
        <taxon>Tracheophyta</taxon>
        <taxon>Spermatophyta</taxon>
        <taxon>Magnoliopsida</taxon>
        <taxon>eudicotyledons</taxon>
        <taxon>Gunneridae</taxon>
        <taxon>Pentapetalae</taxon>
        <taxon>rosids</taxon>
        <taxon>fabids</taxon>
        <taxon>Fabales</taxon>
        <taxon>Fabaceae</taxon>
        <taxon>Papilionoideae</taxon>
        <taxon>50 kb inversion clade</taxon>
        <taxon>NPAAA clade</taxon>
        <taxon>Hologalegina</taxon>
        <taxon>IRL clade</taxon>
        <taxon>Trifolieae</taxon>
        <taxon>Trifolium</taxon>
    </lineage>
</organism>
<sequence length="91" mass="10155">MSVFLNTLNQLAAINIKLDDELQALLLLSSLPNKCEVVTLTNSTLSVMLVMSMVKESMHNEEARRKEHGLIDTLTQLEASSCYRVMGEKSN</sequence>
<evidence type="ECO:0000313" key="1">
    <source>
        <dbReference type="EMBL" id="PNY02459.1"/>
    </source>
</evidence>
<gene>
    <name evidence="1" type="ORF">L195_g025768</name>
</gene>
<proteinExistence type="predicted"/>
<dbReference type="Pfam" id="PF14223">
    <property type="entry name" value="Retrotran_gag_2"/>
    <property type="match status" value="1"/>
</dbReference>
<protein>
    <submittedName>
        <fullName evidence="1">Uncharacterized protein</fullName>
    </submittedName>
</protein>
<reference evidence="1 2" key="1">
    <citation type="journal article" date="2014" name="Am. J. Bot.">
        <title>Genome assembly and annotation for red clover (Trifolium pratense; Fabaceae).</title>
        <authorList>
            <person name="Istvanek J."/>
            <person name="Jaros M."/>
            <person name="Krenek A."/>
            <person name="Repkova J."/>
        </authorList>
    </citation>
    <scope>NUCLEOTIDE SEQUENCE [LARGE SCALE GENOMIC DNA]</scope>
    <source>
        <strain evidence="2">cv. Tatra</strain>
        <tissue evidence="1">Young leaves</tissue>
    </source>
</reference>
<dbReference type="EMBL" id="ASHM01021385">
    <property type="protein sequence ID" value="PNY02459.1"/>
    <property type="molecule type" value="Genomic_DNA"/>
</dbReference>